<sequence length="183" mass="19897">MSGALNWADALREAVGFLSPDFGDAPLPGFEVAALSMLALLIAGALGYVVVEVTRGVVDAWRSGETYRRGAEVLFRGYGITVTSQVVFVRGRSHSLSGFCAGFPVTRTDAEVLGLPGWHVTAVPTDRAGWVLVAWNDARLPNIEMQYDRAVALVRALRQASMRWHMAQQVQEGEADPDRVLLL</sequence>
<keyword evidence="1" id="KW-0472">Membrane</keyword>
<accession>A0AAE3XBD1</accession>
<evidence type="ECO:0000313" key="2">
    <source>
        <dbReference type="EMBL" id="MDR6218141.1"/>
    </source>
</evidence>
<comment type="caution">
    <text evidence="2">The sequence shown here is derived from an EMBL/GenBank/DDBJ whole genome shotgun (WGS) entry which is preliminary data.</text>
</comment>
<protein>
    <submittedName>
        <fullName evidence="2">Uncharacterized protein</fullName>
    </submittedName>
</protein>
<evidence type="ECO:0000313" key="3">
    <source>
        <dbReference type="Proteomes" id="UP001185331"/>
    </source>
</evidence>
<feature type="transmembrane region" description="Helical" evidence="1">
    <location>
        <begin position="32"/>
        <end position="51"/>
    </location>
</feature>
<name>A0AAE3XBD1_9DEIO</name>
<dbReference type="EMBL" id="JAVDQK010000004">
    <property type="protein sequence ID" value="MDR6218141.1"/>
    <property type="molecule type" value="Genomic_DNA"/>
</dbReference>
<organism evidence="2 3">
    <name type="scientific">Deinococcus soli</name>
    <name type="common">ex Cha et al. 2016</name>
    <dbReference type="NCBI Taxonomy" id="1309411"/>
    <lineage>
        <taxon>Bacteria</taxon>
        <taxon>Thermotogati</taxon>
        <taxon>Deinococcota</taxon>
        <taxon>Deinococci</taxon>
        <taxon>Deinococcales</taxon>
        <taxon>Deinococcaceae</taxon>
        <taxon>Deinococcus</taxon>
    </lineage>
</organism>
<keyword evidence="1" id="KW-1133">Transmembrane helix</keyword>
<dbReference type="AlphaFoldDB" id="A0AAE3XBD1"/>
<dbReference type="Proteomes" id="UP001185331">
    <property type="component" value="Unassembled WGS sequence"/>
</dbReference>
<evidence type="ECO:0000256" key="1">
    <source>
        <dbReference type="SAM" id="Phobius"/>
    </source>
</evidence>
<dbReference type="RefSeq" id="WP_309854213.1">
    <property type="nucleotide sequence ID" value="NZ_JAVDQJ010000004.1"/>
</dbReference>
<reference evidence="2" key="1">
    <citation type="submission" date="2023-07" db="EMBL/GenBank/DDBJ databases">
        <title>Sorghum-associated microbial communities from plants grown in Nebraska, USA.</title>
        <authorList>
            <person name="Schachtman D."/>
        </authorList>
    </citation>
    <scope>NUCLEOTIDE SEQUENCE</scope>
    <source>
        <strain evidence="2">BE330</strain>
    </source>
</reference>
<gene>
    <name evidence="2" type="ORF">J2Y00_001704</name>
</gene>
<keyword evidence="1" id="KW-0812">Transmembrane</keyword>
<proteinExistence type="predicted"/>